<dbReference type="InterPro" id="IPR036771">
    <property type="entry name" value="ATPsynth_dsu/esu_N"/>
</dbReference>
<gene>
    <name evidence="7" type="primary">atpC</name>
    <name evidence="9" type="ORF">LAD73_02665</name>
</gene>
<comment type="similarity">
    <text evidence="2 7">Belongs to the ATPase epsilon chain family.</text>
</comment>
<feature type="domain" description="ATP synthase F1 complex delta/epsilon subunit N-terminal" evidence="8">
    <location>
        <begin position="6"/>
        <end position="86"/>
    </location>
</feature>
<evidence type="ECO:0000256" key="5">
    <source>
        <dbReference type="ARBA" id="ARBA00023136"/>
    </source>
</evidence>
<accession>A0A953NDP8</accession>
<comment type="subunit">
    <text evidence="7">F-type ATPases have 2 components, CF(1) - the catalytic core - and CF(0) - the membrane proton channel. CF(1) has five subunits: alpha(3), beta(3), gamma(1), delta(1), epsilon(1). CF(0) has three main subunits: a, b and c.</text>
</comment>
<dbReference type="EMBL" id="JAIQBY010000033">
    <property type="protein sequence ID" value="MBZ4195604.1"/>
    <property type="molecule type" value="Genomic_DNA"/>
</dbReference>
<dbReference type="Pfam" id="PF02823">
    <property type="entry name" value="ATP-synt_DE_N"/>
    <property type="match status" value="1"/>
</dbReference>
<evidence type="ECO:0000256" key="3">
    <source>
        <dbReference type="ARBA" id="ARBA00022448"/>
    </source>
</evidence>
<protein>
    <recommendedName>
        <fullName evidence="7">ATP synthase epsilon chain</fullName>
    </recommendedName>
    <alternativeName>
        <fullName evidence="7">ATP synthase F1 sector epsilon subunit</fullName>
    </alternativeName>
    <alternativeName>
        <fullName evidence="7">F-ATPase epsilon subunit</fullName>
    </alternativeName>
</protein>
<comment type="function">
    <text evidence="7">Produces ATP from ADP in the presence of a proton gradient across the membrane.</text>
</comment>
<reference evidence="9 10" key="1">
    <citation type="submission" date="2021-09" db="EMBL/GenBank/DDBJ databases">
        <title>WGS of Mycoplasma sp. Zaradi2 strains.</title>
        <authorList>
            <person name="Spergser J."/>
        </authorList>
    </citation>
    <scope>NUCLEOTIDE SEQUENCE [LARGE SCALE GENOMIC DNA]</scope>
    <source>
        <strain evidence="9 10">1331</strain>
    </source>
</reference>
<evidence type="ECO:0000256" key="2">
    <source>
        <dbReference type="ARBA" id="ARBA00005712"/>
    </source>
</evidence>
<keyword evidence="7" id="KW-0066">ATP synthesis</keyword>
<comment type="caution">
    <text evidence="9">The sequence shown here is derived from an EMBL/GenBank/DDBJ whole genome shotgun (WGS) entry which is preliminary data.</text>
</comment>
<organism evidence="9 10">
    <name type="scientific">Mycoplasma tauri</name>
    <dbReference type="NCBI Taxonomy" id="547987"/>
    <lineage>
        <taxon>Bacteria</taxon>
        <taxon>Bacillati</taxon>
        <taxon>Mycoplasmatota</taxon>
        <taxon>Mollicutes</taxon>
        <taxon>Mycoplasmataceae</taxon>
        <taxon>Mycoplasma</taxon>
    </lineage>
</organism>
<sequence length="139" mass="15947">MWKYSNLKIVTHAKVFYEGPVISVQLKTKSGGQIVLQPNRSEFLSTIDIGKLIINPFGENLETKVCSISDGIVYADESNIHIITNDIIFSDLIDINRAEKERIETIERIKNTTDVEMLQHLEIKLKRSINRIDISNQYN</sequence>
<evidence type="ECO:0000313" key="10">
    <source>
        <dbReference type="Proteomes" id="UP000772186"/>
    </source>
</evidence>
<name>A0A953NDP8_9MOLU</name>
<evidence type="ECO:0000256" key="1">
    <source>
        <dbReference type="ARBA" id="ARBA00004184"/>
    </source>
</evidence>
<dbReference type="InterPro" id="IPR001469">
    <property type="entry name" value="ATP_synth_F1_dsu/esu"/>
</dbReference>
<evidence type="ECO:0000313" key="9">
    <source>
        <dbReference type="EMBL" id="MBZ4195604.1"/>
    </source>
</evidence>
<dbReference type="GO" id="GO:0045259">
    <property type="term" value="C:proton-transporting ATP synthase complex"/>
    <property type="evidence" value="ECO:0007669"/>
    <property type="project" value="UniProtKB-KW"/>
</dbReference>
<evidence type="ECO:0000256" key="4">
    <source>
        <dbReference type="ARBA" id="ARBA00023065"/>
    </source>
</evidence>
<dbReference type="GO" id="GO:0005886">
    <property type="term" value="C:plasma membrane"/>
    <property type="evidence" value="ECO:0007669"/>
    <property type="project" value="UniProtKB-SubCell"/>
</dbReference>
<keyword evidence="10" id="KW-1185">Reference proteome</keyword>
<dbReference type="InterPro" id="IPR020546">
    <property type="entry name" value="ATP_synth_F1_dsu/esu_N"/>
</dbReference>
<comment type="subcellular location">
    <subcellularLocation>
        <location evidence="7">Cell membrane</location>
        <topology evidence="7">Peripheral membrane protein</topology>
    </subcellularLocation>
    <subcellularLocation>
        <location evidence="1">Endomembrane system</location>
        <topology evidence="1">Peripheral membrane protein</topology>
    </subcellularLocation>
</comment>
<keyword evidence="4 7" id="KW-0406">Ion transport</keyword>
<proteinExistence type="inferred from homology"/>
<keyword evidence="7" id="KW-0375">Hydrogen ion transport</keyword>
<dbReference type="Proteomes" id="UP000772186">
    <property type="component" value="Unassembled WGS sequence"/>
</dbReference>
<dbReference type="GO" id="GO:0005524">
    <property type="term" value="F:ATP binding"/>
    <property type="evidence" value="ECO:0007669"/>
    <property type="project" value="UniProtKB-UniRule"/>
</dbReference>
<dbReference type="RefSeq" id="WP_205517619.1">
    <property type="nucleotide sequence ID" value="NZ_CP070479.1"/>
</dbReference>
<evidence type="ECO:0000256" key="6">
    <source>
        <dbReference type="ARBA" id="ARBA00023196"/>
    </source>
</evidence>
<dbReference type="GO" id="GO:0046933">
    <property type="term" value="F:proton-transporting ATP synthase activity, rotational mechanism"/>
    <property type="evidence" value="ECO:0007669"/>
    <property type="project" value="UniProtKB-UniRule"/>
</dbReference>
<evidence type="ECO:0000259" key="8">
    <source>
        <dbReference type="Pfam" id="PF02823"/>
    </source>
</evidence>
<dbReference type="SUPFAM" id="SSF51344">
    <property type="entry name" value="Epsilon subunit of F1F0-ATP synthase N-terminal domain"/>
    <property type="match status" value="1"/>
</dbReference>
<dbReference type="AlphaFoldDB" id="A0A953NDP8"/>
<dbReference type="Gene3D" id="2.60.15.10">
    <property type="entry name" value="F0F1 ATP synthase delta/epsilon subunit, N-terminal"/>
    <property type="match status" value="1"/>
</dbReference>
<dbReference type="GO" id="GO:0012505">
    <property type="term" value="C:endomembrane system"/>
    <property type="evidence" value="ECO:0007669"/>
    <property type="project" value="UniProtKB-SubCell"/>
</dbReference>
<keyword evidence="5 7" id="KW-0472">Membrane</keyword>
<keyword evidence="3 7" id="KW-0813">Transport</keyword>
<evidence type="ECO:0000256" key="7">
    <source>
        <dbReference type="HAMAP-Rule" id="MF_00530"/>
    </source>
</evidence>
<keyword evidence="7" id="KW-1003">Cell membrane</keyword>
<dbReference type="HAMAP" id="MF_00530">
    <property type="entry name" value="ATP_synth_epsil_bac"/>
    <property type="match status" value="1"/>
</dbReference>
<keyword evidence="6 7" id="KW-0139">CF(1)</keyword>